<accession>A0A9W7AK53</accession>
<reference evidence="7" key="1">
    <citation type="journal article" date="2023" name="Commun. Biol.">
        <title>Genome analysis of Parmales, the sister group of diatoms, reveals the evolutionary specialization of diatoms from phago-mixotrophs to photoautotrophs.</title>
        <authorList>
            <person name="Ban H."/>
            <person name="Sato S."/>
            <person name="Yoshikawa S."/>
            <person name="Yamada K."/>
            <person name="Nakamura Y."/>
            <person name="Ichinomiya M."/>
            <person name="Sato N."/>
            <person name="Blanc-Mathieu R."/>
            <person name="Endo H."/>
            <person name="Kuwata A."/>
            <person name="Ogata H."/>
        </authorList>
    </citation>
    <scope>NUCLEOTIDE SEQUENCE [LARGE SCALE GENOMIC DNA]</scope>
    <source>
        <strain evidence="7">NIES 3700</strain>
    </source>
</reference>
<keyword evidence="7" id="KW-1185">Reference proteome</keyword>
<dbReference type="PRINTS" id="PR00062">
    <property type="entry name" value="RIBOSOMALL20"/>
</dbReference>
<dbReference type="EMBL" id="BRXW01000629">
    <property type="protein sequence ID" value="GMH70852.1"/>
    <property type="molecule type" value="Genomic_DNA"/>
</dbReference>
<dbReference type="NCBIfam" id="TIGR01032">
    <property type="entry name" value="rplT_bact"/>
    <property type="match status" value="1"/>
</dbReference>
<dbReference type="SUPFAM" id="SSF74731">
    <property type="entry name" value="Ribosomal protein L20"/>
    <property type="match status" value="1"/>
</dbReference>
<dbReference type="GO" id="GO:1990904">
    <property type="term" value="C:ribonucleoprotein complex"/>
    <property type="evidence" value="ECO:0007669"/>
    <property type="project" value="UniProtKB-KW"/>
</dbReference>
<dbReference type="GO" id="GO:0003735">
    <property type="term" value="F:structural constituent of ribosome"/>
    <property type="evidence" value="ECO:0007669"/>
    <property type="project" value="InterPro"/>
</dbReference>
<sequence length="140" mass="16269">MLSSLLHPLRRLPNSLSAVRVGGLDVTGVRWMASKKHKRTMKLAKGFKGRGGKIFSAAIQRLEKSYQHAYVGRKLKKRRFKSTWIMRLNASLRMYGVRYGEFIEKWRKSDVVVNRKVMSELAEREPFSFKSVVDVILRTK</sequence>
<evidence type="ECO:0000313" key="6">
    <source>
        <dbReference type="EMBL" id="GMH70852.1"/>
    </source>
</evidence>
<evidence type="ECO:0000256" key="5">
    <source>
        <dbReference type="RuleBase" id="RU004311"/>
    </source>
</evidence>
<dbReference type="GO" id="GO:0019843">
    <property type="term" value="F:rRNA binding"/>
    <property type="evidence" value="ECO:0007669"/>
    <property type="project" value="UniProtKB-KW"/>
</dbReference>
<dbReference type="InterPro" id="IPR035566">
    <property type="entry name" value="Ribosomal_protein_bL20_C"/>
</dbReference>
<keyword evidence="2 4" id="KW-0689">Ribosomal protein</keyword>
<proteinExistence type="inferred from homology"/>
<evidence type="ECO:0000313" key="7">
    <source>
        <dbReference type="Proteomes" id="UP001165122"/>
    </source>
</evidence>
<gene>
    <name evidence="6" type="ORF">TrLO_g3487</name>
</gene>
<evidence type="ECO:0000256" key="2">
    <source>
        <dbReference type="ARBA" id="ARBA00022980"/>
    </source>
</evidence>
<comment type="similarity">
    <text evidence="1 4">Belongs to the bacterial ribosomal protein bL20 family.</text>
</comment>
<evidence type="ECO:0000256" key="4">
    <source>
        <dbReference type="RuleBase" id="RU000561"/>
    </source>
</evidence>
<evidence type="ECO:0000256" key="1">
    <source>
        <dbReference type="ARBA" id="ARBA00007698"/>
    </source>
</evidence>
<dbReference type="Proteomes" id="UP001165122">
    <property type="component" value="Unassembled WGS sequence"/>
</dbReference>
<protein>
    <recommendedName>
        <fullName evidence="5">50S ribosomal protein L20</fullName>
    </recommendedName>
</protein>
<dbReference type="OrthoDB" id="10251781at2759"/>
<dbReference type="HAMAP" id="MF_00382">
    <property type="entry name" value="Ribosomal_bL20"/>
    <property type="match status" value="1"/>
</dbReference>
<dbReference type="Pfam" id="PF00453">
    <property type="entry name" value="Ribosomal_L20"/>
    <property type="match status" value="1"/>
</dbReference>
<keyword evidence="3 4" id="KW-0687">Ribonucleoprotein</keyword>
<dbReference type="CDD" id="cd07026">
    <property type="entry name" value="Ribosomal_L20"/>
    <property type="match status" value="1"/>
</dbReference>
<dbReference type="InterPro" id="IPR005813">
    <property type="entry name" value="Ribosomal_bL20"/>
</dbReference>
<dbReference type="AlphaFoldDB" id="A0A9W7AK53"/>
<dbReference type="GO" id="GO:0005840">
    <property type="term" value="C:ribosome"/>
    <property type="evidence" value="ECO:0007669"/>
    <property type="project" value="UniProtKB-KW"/>
</dbReference>
<name>A0A9W7AK53_9STRA</name>
<keyword evidence="5" id="KW-0694">RNA-binding</keyword>
<keyword evidence="5" id="KW-0699">rRNA-binding</keyword>
<comment type="caution">
    <text evidence="6">The sequence shown here is derived from an EMBL/GenBank/DDBJ whole genome shotgun (WGS) entry which is preliminary data.</text>
</comment>
<evidence type="ECO:0000256" key="3">
    <source>
        <dbReference type="ARBA" id="ARBA00023274"/>
    </source>
</evidence>
<dbReference type="Gene3D" id="1.10.1900.20">
    <property type="entry name" value="Ribosomal protein L20"/>
    <property type="match status" value="1"/>
</dbReference>
<dbReference type="PANTHER" id="PTHR10986">
    <property type="entry name" value="39S RIBOSOMAL PROTEIN L20"/>
    <property type="match status" value="1"/>
</dbReference>
<dbReference type="GO" id="GO:0006412">
    <property type="term" value="P:translation"/>
    <property type="evidence" value="ECO:0007669"/>
    <property type="project" value="InterPro"/>
</dbReference>
<organism evidence="6 7">
    <name type="scientific">Triparma laevis f. longispina</name>
    <dbReference type="NCBI Taxonomy" id="1714387"/>
    <lineage>
        <taxon>Eukaryota</taxon>
        <taxon>Sar</taxon>
        <taxon>Stramenopiles</taxon>
        <taxon>Ochrophyta</taxon>
        <taxon>Bolidophyceae</taxon>
        <taxon>Parmales</taxon>
        <taxon>Triparmaceae</taxon>
        <taxon>Triparma</taxon>
    </lineage>
</organism>
<dbReference type="Gene3D" id="6.10.160.10">
    <property type="match status" value="1"/>
</dbReference>
<comment type="function">
    <text evidence="5">Binds directly to 23S ribosomal RNA and is necessary for the in vitro assembly process of the 50S ribosomal subunit. It is not involved in the protein synthesizing functions of that subunit.</text>
</comment>